<sequence length="39" mass="4296">MNLCMMFSGIFVVLHANGSETCNRFQKGISGLDKGKTPY</sequence>
<accession>A0A0G4K0I2</accession>
<reference evidence="2" key="1">
    <citation type="submission" date="2015-01" db="EMBL/GenBank/DDBJ databases">
        <authorList>
            <person name="Paterson Steve"/>
        </authorList>
    </citation>
    <scope>NUCLEOTIDE SEQUENCE [LARGE SCALE GENOMIC DNA]</scope>
    <source>
        <strain evidence="2">OBR1</strain>
    </source>
</reference>
<dbReference type="STRING" id="1109412.BN1221_04182"/>
<dbReference type="AlphaFoldDB" id="A0A0G4K0I2"/>
<name>A0A0G4K0I2_9GAMM</name>
<gene>
    <name evidence="1" type="ORF">BN1221_04182</name>
</gene>
<dbReference type="EMBL" id="CGIG01000001">
    <property type="protein sequence ID" value="CPR20188.1"/>
    <property type="molecule type" value="Genomic_DNA"/>
</dbReference>
<protein>
    <submittedName>
        <fullName evidence="1">Uncharacterized protein</fullName>
    </submittedName>
</protein>
<proteinExistence type="predicted"/>
<dbReference type="Proteomes" id="UP000044377">
    <property type="component" value="Unassembled WGS sequence"/>
</dbReference>
<evidence type="ECO:0000313" key="2">
    <source>
        <dbReference type="Proteomes" id="UP000044377"/>
    </source>
</evidence>
<keyword evidence="2" id="KW-1185">Reference proteome</keyword>
<organism evidence="1 2">
    <name type="scientific">Brenneria goodwinii</name>
    <dbReference type="NCBI Taxonomy" id="1109412"/>
    <lineage>
        <taxon>Bacteria</taxon>
        <taxon>Pseudomonadati</taxon>
        <taxon>Pseudomonadota</taxon>
        <taxon>Gammaproteobacteria</taxon>
        <taxon>Enterobacterales</taxon>
        <taxon>Pectobacteriaceae</taxon>
        <taxon>Brenneria</taxon>
    </lineage>
</organism>
<evidence type="ECO:0000313" key="1">
    <source>
        <dbReference type="EMBL" id="CPR20188.1"/>
    </source>
</evidence>